<dbReference type="GO" id="GO:0016287">
    <property type="term" value="F:glycerone-phosphate O-acyltransferase activity"/>
    <property type="evidence" value="ECO:0007669"/>
    <property type="project" value="TreeGrafter"/>
</dbReference>
<keyword evidence="2" id="KW-0012">Acyltransferase</keyword>
<sequence>MYLIPILITFSTLQSVATLIMELHSSEDQIYHPTLAHTPANGETAISTSTSWLSPWLTPLAYFLGHHFLPLFFGQIRITGQENIPAKGPVILAPTHRARWDSLLLPYATGRFVTGRDLRFMVTISECQGLQGWFVRRLGGFPVDPQRPSITTLRHAVELLQHGEMLVIYPEGGIFRDREVHPLKSGIARLALTAESSHPDLGVKILPVGINYSHPYPEWGTDVSIHIGSTIKVADYINGSVKQDAKRLTADLANALKELSHHESTITAHTFAEMPNS</sequence>
<organism evidence="2 3">
    <name type="scientific">Fischerella thermalis JSC-11</name>
    <dbReference type="NCBI Taxonomy" id="741277"/>
    <lineage>
        <taxon>Bacteria</taxon>
        <taxon>Bacillati</taxon>
        <taxon>Cyanobacteriota</taxon>
        <taxon>Cyanophyceae</taxon>
        <taxon>Nostocales</taxon>
        <taxon>Hapalosiphonaceae</taxon>
        <taxon>Fischerella</taxon>
    </lineage>
</organism>
<comment type="caution">
    <text evidence="2">The sequence shown here is derived from an EMBL/GenBank/DDBJ whole genome shotgun (WGS) entry which is preliminary data.</text>
</comment>
<dbReference type="GO" id="GO:0004366">
    <property type="term" value="F:glycerol-3-phosphate O-acyltransferase activity"/>
    <property type="evidence" value="ECO:0007669"/>
    <property type="project" value="TreeGrafter"/>
</dbReference>
<dbReference type="AlphaFoldDB" id="G6FRM8"/>
<protein>
    <submittedName>
        <fullName evidence="2">Phospholipid/glycerol acyltransferase</fullName>
    </submittedName>
</protein>
<proteinExistence type="predicted"/>
<dbReference type="InterPro" id="IPR052744">
    <property type="entry name" value="GPAT/DAPAT"/>
</dbReference>
<dbReference type="PANTHER" id="PTHR31605:SF0">
    <property type="entry name" value="GLYCEROL-3-PHOSPHATE O-ACYLTRANSFERASE 1"/>
    <property type="match status" value="1"/>
</dbReference>
<dbReference type="SMART" id="SM00563">
    <property type="entry name" value="PlsC"/>
    <property type="match status" value="1"/>
</dbReference>
<dbReference type="GO" id="GO:0008654">
    <property type="term" value="P:phospholipid biosynthetic process"/>
    <property type="evidence" value="ECO:0007669"/>
    <property type="project" value="TreeGrafter"/>
</dbReference>
<accession>G6FRM8</accession>
<evidence type="ECO:0000313" key="3">
    <source>
        <dbReference type="Proteomes" id="UP000004344"/>
    </source>
</evidence>
<gene>
    <name evidence="2" type="ORF">FJSC11DRAFT_1525</name>
</gene>
<dbReference type="EMBL" id="AGIZ01000004">
    <property type="protein sequence ID" value="EHC16102.1"/>
    <property type="molecule type" value="Genomic_DNA"/>
</dbReference>
<keyword evidence="3" id="KW-1185">Reference proteome</keyword>
<dbReference type="SUPFAM" id="SSF69593">
    <property type="entry name" value="Glycerol-3-phosphate (1)-acyltransferase"/>
    <property type="match status" value="1"/>
</dbReference>
<dbReference type="Pfam" id="PF01553">
    <property type="entry name" value="Acyltransferase"/>
    <property type="match status" value="1"/>
</dbReference>
<evidence type="ECO:0000313" key="2">
    <source>
        <dbReference type="EMBL" id="EHC16102.1"/>
    </source>
</evidence>
<keyword evidence="2" id="KW-0808">Transferase</keyword>
<dbReference type="InterPro" id="IPR002123">
    <property type="entry name" value="Plipid/glycerol_acylTrfase"/>
</dbReference>
<dbReference type="PANTHER" id="PTHR31605">
    <property type="entry name" value="GLYCEROL-3-PHOSPHATE O-ACYLTRANSFERASE 1"/>
    <property type="match status" value="1"/>
</dbReference>
<feature type="domain" description="Phospholipid/glycerol acyltransferase" evidence="1">
    <location>
        <begin position="90"/>
        <end position="213"/>
    </location>
</feature>
<name>G6FRM8_9CYAN</name>
<dbReference type="Proteomes" id="UP000004344">
    <property type="component" value="Unassembled WGS sequence"/>
</dbReference>
<reference evidence="2 3" key="1">
    <citation type="submission" date="2011-09" db="EMBL/GenBank/DDBJ databases">
        <title>The draft genome of Fischerella sp. JSC-11.</title>
        <authorList>
            <consortium name="US DOE Joint Genome Institute (JGI-PGF)"/>
            <person name="Lucas S."/>
            <person name="Han J."/>
            <person name="Lapidus A."/>
            <person name="Cheng J.-F."/>
            <person name="Goodwin L."/>
            <person name="Pitluck S."/>
            <person name="Peters L."/>
            <person name="Land M.L."/>
            <person name="Hauser L."/>
            <person name="Sarkisova S."/>
            <person name="Bryant D.A."/>
            <person name="Brown I."/>
            <person name="Woyke T.J."/>
        </authorList>
    </citation>
    <scope>NUCLEOTIDE SEQUENCE [LARGE SCALE GENOMIC DNA]</scope>
    <source>
        <strain evidence="2 3">JSC-11</strain>
    </source>
</reference>
<evidence type="ECO:0000259" key="1">
    <source>
        <dbReference type="SMART" id="SM00563"/>
    </source>
</evidence>